<gene>
    <name evidence="2" type="ORF">CORC01_07307</name>
</gene>
<evidence type="ECO:0000313" key="3">
    <source>
        <dbReference type="Proteomes" id="UP000176998"/>
    </source>
</evidence>
<organism evidence="2 3">
    <name type="scientific">Colletotrichum orchidophilum</name>
    <dbReference type="NCBI Taxonomy" id="1209926"/>
    <lineage>
        <taxon>Eukaryota</taxon>
        <taxon>Fungi</taxon>
        <taxon>Dikarya</taxon>
        <taxon>Ascomycota</taxon>
        <taxon>Pezizomycotina</taxon>
        <taxon>Sordariomycetes</taxon>
        <taxon>Hypocreomycetidae</taxon>
        <taxon>Glomerellales</taxon>
        <taxon>Glomerellaceae</taxon>
        <taxon>Colletotrichum</taxon>
    </lineage>
</organism>
<keyword evidence="3" id="KW-1185">Reference proteome</keyword>
<sequence>MKSSTTVAENAASCSGPTGRPPRSSFVKAGVLDDLAALDHLRPAAEIYTCRHAAWYQPLDGA</sequence>
<evidence type="ECO:0000313" key="2">
    <source>
        <dbReference type="EMBL" id="OHE97402.1"/>
    </source>
</evidence>
<dbReference type="AlphaFoldDB" id="A0A1G4B800"/>
<protein>
    <submittedName>
        <fullName evidence="2">Uncharacterized protein</fullName>
    </submittedName>
</protein>
<name>A0A1G4B800_9PEZI</name>
<dbReference type="GeneID" id="34560454"/>
<proteinExistence type="predicted"/>
<accession>A0A1G4B800</accession>
<feature type="compositionally biased region" description="Polar residues" evidence="1">
    <location>
        <begin position="1"/>
        <end position="16"/>
    </location>
</feature>
<dbReference type="EMBL" id="MJBS01000058">
    <property type="protein sequence ID" value="OHE97402.1"/>
    <property type="molecule type" value="Genomic_DNA"/>
</dbReference>
<reference evidence="2 3" key="1">
    <citation type="submission" date="2016-09" db="EMBL/GenBank/DDBJ databases">
        <authorList>
            <person name="Capua I."/>
            <person name="De Benedictis P."/>
            <person name="Joannis T."/>
            <person name="Lombin L.H."/>
            <person name="Cattoli G."/>
        </authorList>
    </citation>
    <scope>NUCLEOTIDE SEQUENCE [LARGE SCALE GENOMIC DNA]</scope>
    <source>
        <strain evidence="2 3">IMI 309357</strain>
    </source>
</reference>
<feature type="region of interest" description="Disordered" evidence="1">
    <location>
        <begin position="1"/>
        <end position="25"/>
    </location>
</feature>
<dbReference type="OrthoDB" id="428768at2759"/>
<evidence type="ECO:0000256" key="1">
    <source>
        <dbReference type="SAM" id="MobiDB-lite"/>
    </source>
</evidence>
<comment type="caution">
    <text evidence="2">The sequence shown here is derived from an EMBL/GenBank/DDBJ whole genome shotgun (WGS) entry which is preliminary data.</text>
</comment>
<dbReference type="Proteomes" id="UP000176998">
    <property type="component" value="Unassembled WGS sequence"/>
</dbReference>
<dbReference type="RefSeq" id="XP_022474556.1">
    <property type="nucleotide sequence ID" value="XM_022618944.1"/>
</dbReference>